<dbReference type="Proteomes" id="UP000623129">
    <property type="component" value="Unassembled WGS sequence"/>
</dbReference>
<dbReference type="OrthoDB" id="1921961at2759"/>
<organism evidence="1 2">
    <name type="scientific">Carex littledalei</name>
    <dbReference type="NCBI Taxonomy" id="544730"/>
    <lineage>
        <taxon>Eukaryota</taxon>
        <taxon>Viridiplantae</taxon>
        <taxon>Streptophyta</taxon>
        <taxon>Embryophyta</taxon>
        <taxon>Tracheophyta</taxon>
        <taxon>Spermatophyta</taxon>
        <taxon>Magnoliopsida</taxon>
        <taxon>Liliopsida</taxon>
        <taxon>Poales</taxon>
        <taxon>Cyperaceae</taxon>
        <taxon>Cyperoideae</taxon>
        <taxon>Cariceae</taxon>
        <taxon>Carex</taxon>
        <taxon>Carex subgen. Euthyceras</taxon>
    </lineage>
</organism>
<dbReference type="AlphaFoldDB" id="A0A833R2R7"/>
<keyword evidence="2" id="KW-1185">Reference proteome</keyword>
<name>A0A833R2R7_9POAL</name>
<gene>
    <name evidence="1" type="ORF">FCM35_KLT03298</name>
</gene>
<evidence type="ECO:0000313" key="1">
    <source>
        <dbReference type="EMBL" id="KAF3331892.1"/>
    </source>
</evidence>
<sequence>MNYQSIAKIPKTCSISDFFVDSTMSQLFDMPDMTGSDHNSFLANQNLNQMLMNNNSNMGVPVSQSGSSFLMAESSLKRERFSDGYFEEGDEVSRLNPIKKQNRTCIDPNFPNHVNALQQTLIGQPVYGQQLLLNSSLGMH</sequence>
<evidence type="ECO:0000313" key="2">
    <source>
        <dbReference type="Proteomes" id="UP000623129"/>
    </source>
</evidence>
<dbReference type="EMBL" id="SWLB01000012">
    <property type="protein sequence ID" value="KAF3331892.1"/>
    <property type="molecule type" value="Genomic_DNA"/>
</dbReference>
<comment type="caution">
    <text evidence="1">The sequence shown here is derived from an EMBL/GenBank/DDBJ whole genome shotgun (WGS) entry which is preliminary data.</text>
</comment>
<reference evidence="1" key="1">
    <citation type="submission" date="2020-01" db="EMBL/GenBank/DDBJ databases">
        <title>Genome sequence of Kobresia littledalei, the first chromosome-level genome in the family Cyperaceae.</title>
        <authorList>
            <person name="Qu G."/>
        </authorList>
    </citation>
    <scope>NUCLEOTIDE SEQUENCE</scope>
    <source>
        <strain evidence="1">C.B.Clarke</strain>
        <tissue evidence="1">Leaf</tissue>
    </source>
</reference>
<accession>A0A833R2R7</accession>
<protein>
    <submittedName>
        <fullName evidence="1">NAC transcription factor 29-like protein</fullName>
    </submittedName>
</protein>
<proteinExistence type="predicted"/>